<feature type="transmembrane region" description="Helical" evidence="1">
    <location>
        <begin position="9"/>
        <end position="31"/>
    </location>
</feature>
<keyword evidence="1" id="KW-0472">Membrane</keyword>
<feature type="transmembrane region" description="Helical" evidence="1">
    <location>
        <begin position="43"/>
        <end position="65"/>
    </location>
</feature>
<keyword evidence="3" id="KW-1185">Reference proteome</keyword>
<dbReference type="EMBL" id="UYRT01029811">
    <property type="protein sequence ID" value="VDK70452.1"/>
    <property type="molecule type" value="Genomic_DNA"/>
</dbReference>
<name>A0A183DKQ7_9BILA</name>
<dbReference type="Proteomes" id="UP000271098">
    <property type="component" value="Unassembled WGS sequence"/>
</dbReference>
<protein>
    <submittedName>
        <fullName evidence="4">G_PROTEIN_RECEP_F1_2 domain-containing protein</fullName>
    </submittedName>
</protein>
<reference evidence="2 3" key="2">
    <citation type="submission" date="2018-11" db="EMBL/GenBank/DDBJ databases">
        <authorList>
            <consortium name="Pathogen Informatics"/>
        </authorList>
    </citation>
    <scope>NUCLEOTIDE SEQUENCE [LARGE SCALE GENOMIC DNA]</scope>
</reference>
<proteinExistence type="predicted"/>
<evidence type="ECO:0000313" key="4">
    <source>
        <dbReference type="WBParaSite" id="GPUH_0000930901-mRNA-1"/>
    </source>
</evidence>
<gene>
    <name evidence="2" type="ORF">GPUH_LOCUS9293</name>
</gene>
<accession>A0A183DKQ7</accession>
<keyword evidence="1" id="KW-1133">Transmembrane helix</keyword>
<keyword evidence="1" id="KW-0812">Transmembrane</keyword>
<sequence length="122" mass="13499">MLNFQATRIAIYVLFVETVLRALPELFTLLASIIDSIVITNCMAYFVGISAPMCSVCHPFIFAFSHHDFKEILFRRIARAQNWEPAKSGTGTASTAAGAANSFKKRNSHLVIQVPSRLKALP</sequence>
<evidence type="ECO:0000256" key="1">
    <source>
        <dbReference type="SAM" id="Phobius"/>
    </source>
</evidence>
<evidence type="ECO:0000313" key="2">
    <source>
        <dbReference type="EMBL" id="VDK70452.1"/>
    </source>
</evidence>
<dbReference type="WBParaSite" id="GPUH_0000930901-mRNA-1">
    <property type="protein sequence ID" value="GPUH_0000930901-mRNA-1"/>
    <property type="gene ID" value="GPUH_0000930901"/>
</dbReference>
<dbReference type="AlphaFoldDB" id="A0A183DKQ7"/>
<dbReference type="OrthoDB" id="5838358at2759"/>
<evidence type="ECO:0000313" key="3">
    <source>
        <dbReference type="Proteomes" id="UP000271098"/>
    </source>
</evidence>
<reference evidence="4" key="1">
    <citation type="submission" date="2016-06" db="UniProtKB">
        <authorList>
            <consortium name="WormBaseParasite"/>
        </authorList>
    </citation>
    <scope>IDENTIFICATION</scope>
</reference>
<organism evidence="4">
    <name type="scientific">Gongylonema pulchrum</name>
    <dbReference type="NCBI Taxonomy" id="637853"/>
    <lineage>
        <taxon>Eukaryota</taxon>
        <taxon>Metazoa</taxon>
        <taxon>Ecdysozoa</taxon>
        <taxon>Nematoda</taxon>
        <taxon>Chromadorea</taxon>
        <taxon>Rhabditida</taxon>
        <taxon>Spirurina</taxon>
        <taxon>Spiruromorpha</taxon>
        <taxon>Spiruroidea</taxon>
        <taxon>Gongylonematidae</taxon>
        <taxon>Gongylonema</taxon>
    </lineage>
</organism>